<evidence type="ECO:0000313" key="1">
    <source>
        <dbReference type="EMBL" id="SMF69261.1"/>
    </source>
</evidence>
<gene>
    <name evidence="1" type="ORF">SAMN06295900_115152</name>
</gene>
<accession>A0A1X7GHT1</accession>
<dbReference type="EMBL" id="FXAH01000015">
    <property type="protein sequence ID" value="SMF69261.1"/>
    <property type="molecule type" value="Genomic_DNA"/>
</dbReference>
<evidence type="ECO:0008006" key="3">
    <source>
        <dbReference type="Google" id="ProtNLM"/>
    </source>
</evidence>
<dbReference type="RefSeq" id="WP_176072617.1">
    <property type="nucleotide sequence ID" value="NZ_BSQD01000008.1"/>
</dbReference>
<sequence>MQVQDLDVATMWEAIDALDFERIKAKLAHRTQGRLGADAIARAETGYRQFLKLAAKYPEVQVVPSEEVDEFWHIHILDTQRYAADCERIFGHMIHHDPYLGIDADEADEARRAALIEASQSLMDAEFGAAARDGGMSAAYCVLALAETASAAYCVRALADESTAAYCVRALADNAPAGTKAKGAYCVRPAINVPSAVYCVYAAQPAVSAPTPDAYCVREAIDARTHSGRARSDS</sequence>
<dbReference type="STRING" id="28094.SAMN06295900_115152"/>
<protein>
    <recommendedName>
        <fullName evidence="3">Glycine-rich domain-containing protein-like</fullName>
    </recommendedName>
</protein>
<keyword evidence="2" id="KW-1185">Reference proteome</keyword>
<dbReference type="GeneID" id="95552835"/>
<name>A0A1X7GHT1_TRICW</name>
<organism evidence="1 2">
    <name type="scientific">Trinickia caryophylli</name>
    <name type="common">Paraburkholderia caryophylli</name>
    <dbReference type="NCBI Taxonomy" id="28094"/>
    <lineage>
        <taxon>Bacteria</taxon>
        <taxon>Pseudomonadati</taxon>
        <taxon>Pseudomonadota</taxon>
        <taxon>Betaproteobacteria</taxon>
        <taxon>Burkholderiales</taxon>
        <taxon>Burkholderiaceae</taxon>
        <taxon>Trinickia</taxon>
    </lineage>
</organism>
<dbReference type="Proteomes" id="UP000192911">
    <property type="component" value="Unassembled WGS sequence"/>
</dbReference>
<evidence type="ECO:0000313" key="2">
    <source>
        <dbReference type="Proteomes" id="UP000192911"/>
    </source>
</evidence>
<dbReference type="AlphaFoldDB" id="A0A1X7GHT1"/>
<proteinExistence type="predicted"/>
<reference evidence="2" key="1">
    <citation type="submission" date="2017-04" db="EMBL/GenBank/DDBJ databases">
        <authorList>
            <person name="Varghese N."/>
            <person name="Submissions S."/>
        </authorList>
    </citation>
    <scope>NUCLEOTIDE SEQUENCE [LARGE SCALE GENOMIC DNA]</scope>
    <source>
        <strain evidence="2">Ballard 720</strain>
    </source>
</reference>